<sequence length="178" mass="19915">MGKQGYMSGPVRVRLFLVGIFHLTYDAIGVTLRIYDGGGSFAGFLTALGGKLTGQAFDLVIKEMGLETTFKKIHFSIPEGPKDCPVDINPQKYLPAAIRNMLTCEMPQNCFGLNCGLDLSFKLPFGDFHVSYNIPFWFKISPCDFDIDIKFGPFQHKTVLLNYDWGKYLNMPGSASFF</sequence>
<organism evidence="1 2">
    <name type="scientific">Mytilus edulis</name>
    <name type="common">Blue mussel</name>
    <dbReference type="NCBI Taxonomy" id="6550"/>
    <lineage>
        <taxon>Eukaryota</taxon>
        <taxon>Metazoa</taxon>
        <taxon>Spiralia</taxon>
        <taxon>Lophotrochozoa</taxon>
        <taxon>Mollusca</taxon>
        <taxon>Bivalvia</taxon>
        <taxon>Autobranchia</taxon>
        <taxon>Pteriomorphia</taxon>
        <taxon>Mytilida</taxon>
        <taxon>Mytiloidea</taxon>
        <taxon>Mytilidae</taxon>
        <taxon>Mytilinae</taxon>
        <taxon>Mytilus</taxon>
    </lineage>
</organism>
<name>A0A8S3SC07_MYTED</name>
<accession>A0A8S3SC07</accession>
<dbReference type="OrthoDB" id="6107827at2759"/>
<keyword evidence="2" id="KW-1185">Reference proteome</keyword>
<evidence type="ECO:0000313" key="2">
    <source>
        <dbReference type="Proteomes" id="UP000683360"/>
    </source>
</evidence>
<dbReference type="Proteomes" id="UP000683360">
    <property type="component" value="Unassembled WGS sequence"/>
</dbReference>
<comment type="caution">
    <text evidence="1">The sequence shown here is derived from an EMBL/GenBank/DDBJ whole genome shotgun (WGS) entry which is preliminary data.</text>
</comment>
<proteinExistence type="predicted"/>
<gene>
    <name evidence="1" type="ORF">MEDL_31929</name>
</gene>
<protein>
    <submittedName>
        <fullName evidence="1">Uncharacterized protein</fullName>
    </submittedName>
</protein>
<dbReference type="AlphaFoldDB" id="A0A8S3SC07"/>
<reference evidence="1" key="1">
    <citation type="submission" date="2021-03" db="EMBL/GenBank/DDBJ databases">
        <authorList>
            <person name="Bekaert M."/>
        </authorList>
    </citation>
    <scope>NUCLEOTIDE SEQUENCE</scope>
</reference>
<dbReference type="EMBL" id="CAJPWZ010001596">
    <property type="protein sequence ID" value="CAG2218292.1"/>
    <property type="molecule type" value="Genomic_DNA"/>
</dbReference>
<evidence type="ECO:0000313" key="1">
    <source>
        <dbReference type="EMBL" id="CAG2218292.1"/>
    </source>
</evidence>